<evidence type="ECO:0000313" key="1">
    <source>
        <dbReference type="EMBL" id="KAJ7966763.1"/>
    </source>
</evidence>
<dbReference type="AlphaFoldDB" id="A0AAD7PSX7"/>
<accession>A0AAD7PSX7</accession>
<keyword evidence="1" id="KW-0808">Transferase</keyword>
<dbReference type="InterPro" id="IPR036537">
    <property type="entry name" value="Adaptor_Cbl_N_dom_sf"/>
</dbReference>
<dbReference type="GO" id="GO:0007166">
    <property type="term" value="P:cell surface receptor signaling pathway"/>
    <property type="evidence" value="ECO:0007669"/>
    <property type="project" value="InterPro"/>
</dbReference>
<dbReference type="GO" id="GO:0016740">
    <property type="term" value="F:transferase activity"/>
    <property type="evidence" value="ECO:0007669"/>
    <property type="project" value="UniProtKB-KW"/>
</dbReference>
<sequence>MAKAGTKALDLPYSCNIKSSWIQVHRSICSELQNFIDRISEVLPAIESSRPKCSLGIQALCSLHVALDKAKLLIQHCSESSKLYLAITADKILFEMQKNTKCVGVVFESNSEHGPIVVGCKGRRLKTFCRYLDYYTILGKWNFPWNMPKMRLGNYYLPCFRRTSILQIPQTTSNLRLFIMWP</sequence>
<gene>
    <name evidence="1" type="ORF">O6P43_016181</name>
</gene>
<dbReference type="Proteomes" id="UP001163823">
    <property type="component" value="Chromosome 6"/>
</dbReference>
<dbReference type="KEGG" id="qsa:O6P43_016181"/>
<dbReference type="EMBL" id="JARAOO010000006">
    <property type="protein sequence ID" value="KAJ7966763.1"/>
    <property type="molecule type" value="Genomic_DNA"/>
</dbReference>
<proteinExistence type="predicted"/>
<protein>
    <submittedName>
        <fullName evidence="1">RING-type E3 ubiquitin transferase</fullName>
    </submittedName>
</protein>
<name>A0AAD7PSX7_QUISA</name>
<keyword evidence="2" id="KW-1185">Reference proteome</keyword>
<reference evidence="1" key="1">
    <citation type="journal article" date="2023" name="Science">
        <title>Elucidation of the pathway for biosynthesis of saponin adjuvants from the soapbark tree.</title>
        <authorList>
            <person name="Reed J."/>
            <person name="Orme A."/>
            <person name="El-Demerdash A."/>
            <person name="Owen C."/>
            <person name="Martin L.B.B."/>
            <person name="Misra R.C."/>
            <person name="Kikuchi S."/>
            <person name="Rejzek M."/>
            <person name="Martin A.C."/>
            <person name="Harkess A."/>
            <person name="Leebens-Mack J."/>
            <person name="Louveau T."/>
            <person name="Stephenson M.J."/>
            <person name="Osbourn A."/>
        </authorList>
    </citation>
    <scope>NUCLEOTIDE SEQUENCE</scope>
    <source>
        <strain evidence="1">S10</strain>
    </source>
</reference>
<evidence type="ECO:0000313" key="2">
    <source>
        <dbReference type="Proteomes" id="UP001163823"/>
    </source>
</evidence>
<organism evidence="1 2">
    <name type="scientific">Quillaja saponaria</name>
    <name type="common">Soap bark tree</name>
    <dbReference type="NCBI Taxonomy" id="32244"/>
    <lineage>
        <taxon>Eukaryota</taxon>
        <taxon>Viridiplantae</taxon>
        <taxon>Streptophyta</taxon>
        <taxon>Embryophyta</taxon>
        <taxon>Tracheophyta</taxon>
        <taxon>Spermatophyta</taxon>
        <taxon>Magnoliopsida</taxon>
        <taxon>eudicotyledons</taxon>
        <taxon>Gunneridae</taxon>
        <taxon>Pentapetalae</taxon>
        <taxon>rosids</taxon>
        <taxon>fabids</taxon>
        <taxon>Fabales</taxon>
        <taxon>Quillajaceae</taxon>
        <taxon>Quillaja</taxon>
    </lineage>
</organism>
<comment type="caution">
    <text evidence="1">The sequence shown here is derived from an EMBL/GenBank/DDBJ whole genome shotgun (WGS) entry which is preliminary data.</text>
</comment>
<dbReference type="Gene3D" id="1.20.930.20">
    <property type="entry name" value="Adaptor protein Cbl, N-terminal domain"/>
    <property type="match status" value="1"/>
</dbReference>